<dbReference type="AlphaFoldDB" id="A0A382JNT5"/>
<feature type="transmembrane region" description="Helical" evidence="1">
    <location>
        <begin position="197"/>
        <end position="217"/>
    </location>
</feature>
<gene>
    <name evidence="3" type="ORF">METZ01_LOCUS266302</name>
</gene>
<evidence type="ECO:0000259" key="2">
    <source>
        <dbReference type="Pfam" id="PF20581"/>
    </source>
</evidence>
<feature type="transmembrane region" description="Helical" evidence="1">
    <location>
        <begin position="365"/>
        <end position="382"/>
    </location>
</feature>
<dbReference type="InterPro" id="IPR046712">
    <property type="entry name" value="DUF6785"/>
</dbReference>
<keyword evidence="1" id="KW-0812">Transmembrane</keyword>
<feature type="transmembrane region" description="Helical" evidence="1">
    <location>
        <begin position="338"/>
        <end position="359"/>
    </location>
</feature>
<feature type="transmembrane region" description="Helical" evidence="1">
    <location>
        <begin position="267"/>
        <end position="285"/>
    </location>
</feature>
<keyword evidence="1" id="KW-1133">Transmembrane helix</keyword>
<sequence length="436" mass="50296">VILIAPINCYFLIQMELVRYTFPTWVVPLSNVIFILVTIIIVNLLLSWIWPSSVLRSDELIVLYVMLSLTTTMAGCDMLQAVLSVLGHGFWFATEENEWKELFWDHLPRWLTVSDRSVLHGYYTGDSNLYLPHHLKVWIPVLLGWLFLFFTLAIIFLCLNTILHRQWADRERLTFPIIQLPLEMTNSSSVFFRNKRMWLGIGIASSIGLLNGLSVIYPSLPSLPITRRSFSFSELPLSLYGGITVAFYPFAIGIMFLMPIDVLFSTALFYFLYRNEVALAEAMGWRGLPKFPYLDEQTFGAFVGLCIFFVWIGKHHFRQVLASVLRQPTRINDMNQPIRYQTAFWGLCGGLFLFAFALYKAGMTFWIAIIFAVLFLITPIITTRIRAESGIFVHAYHWLAPRYTLGTILGTQRLGPQNLTVLSVCFFNRDYRPQQM</sequence>
<feature type="non-terminal residue" evidence="3">
    <location>
        <position position="436"/>
    </location>
</feature>
<dbReference type="EMBL" id="UINC01075353">
    <property type="protein sequence ID" value="SVC13448.1"/>
    <property type="molecule type" value="Genomic_DNA"/>
</dbReference>
<organism evidence="3">
    <name type="scientific">marine metagenome</name>
    <dbReference type="NCBI Taxonomy" id="408172"/>
    <lineage>
        <taxon>unclassified sequences</taxon>
        <taxon>metagenomes</taxon>
        <taxon>ecological metagenomes</taxon>
    </lineage>
</organism>
<proteinExistence type="predicted"/>
<dbReference type="Pfam" id="PF20581">
    <property type="entry name" value="DUF6785"/>
    <property type="match status" value="1"/>
</dbReference>
<name>A0A382JNT5_9ZZZZ</name>
<accession>A0A382JNT5</accession>
<reference evidence="3" key="1">
    <citation type="submission" date="2018-05" db="EMBL/GenBank/DDBJ databases">
        <authorList>
            <person name="Lanie J.A."/>
            <person name="Ng W.-L."/>
            <person name="Kazmierczak K.M."/>
            <person name="Andrzejewski T.M."/>
            <person name="Davidsen T.M."/>
            <person name="Wayne K.J."/>
            <person name="Tettelin H."/>
            <person name="Glass J.I."/>
            <person name="Rusch D."/>
            <person name="Podicherti R."/>
            <person name="Tsui H.-C.T."/>
            <person name="Winkler M.E."/>
        </authorList>
    </citation>
    <scope>NUCLEOTIDE SEQUENCE</scope>
</reference>
<feature type="transmembrane region" description="Helical" evidence="1">
    <location>
        <begin position="61"/>
        <end position="83"/>
    </location>
</feature>
<evidence type="ECO:0000313" key="3">
    <source>
        <dbReference type="EMBL" id="SVC13448.1"/>
    </source>
</evidence>
<evidence type="ECO:0000256" key="1">
    <source>
        <dbReference type="SAM" id="Phobius"/>
    </source>
</evidence>
<feature type="domain" description="DUF6785" evidence="2">
    <location>
        <begin position="2"/>
        <end position="436"/>
    </location>
</feature>
<feature type="transmembrane region" description="Helical" evidence="1">
    <location>
        <begin position="297"/>
        <end position="317"/>
    </location>
</feature>
<feature type="non-terminal residue" evidence="3">
    <location>
        <position position="1"/>
    </location>
</feature>
<feature type="transmembrane region" description="Helical" evidence="1">
    <location>
        <begin position="25"/>
        <end position="49"/>
    </location>
</feature>
<feature type="transmembrane region" description="Helical" evidence="1">
    <location>
        <begin position="137"/>
        <end position="163"/>
    </location>
</feature>
<feature type="transmembrane region" description="Helical" evidence="1">
    <location>
        <begin position="237"/>
        <end position="260"/>
    </location>
</feature>
<keyword evidence="1" id="KW-0472">Membrane</keyword>
<protein>
    <recommendedName>
        <fullName evidence="2">DUF6785 domain-containing protein</fullName>
    </recommendedName>
</protein>